<reference evidence="1 2" key="1">
    <citation type="submission" date="2016-11" db="EMBL/GenBank/DDBJ databases">
        <title>Mixed transmission modes and dynamic genome evolution in an obligate animal-bacterial symbiosis.</title>
        <authorList>
            <person name="Russell S.L."/>
            <person name="Corbett-Detig R.B."/>
            <person name="Cavanaugh C.M."/>
        </authorList>
    </citation>
    <scope>NUCLEOTIDE SEQUENCE [LARGE SCALE GENOMIC DNA]</scope>
    <source>
        <strain evidence="1">Sveles-Q1</strain>
    </source>
</reference>
<dbReference type="SUPFAM" id="SSF53335">
    <property type="entry name" value="S-adenosyl-L-methionine-dependent methyltransferases"/>
    <property type="match status" value="1"/>
</dbReference>
<dbReference type="InterPro" id="IPR010342">
    <property type="entry name" value="DUF938"/>
</dbReference>
<proteinExistence type="predicted"/>
<dbReference type="PANTHER" id="PTHR20974:SF0">
    <property type="entry name" value="UPF0585 PROTEIN CG18661"/>
    <property type="match status" value="1"/>
</dbReference>
<evidence type="ECO:0008006" key="3">
    <source>
        <dbReference type="Google" id="ProtNLM"/>
    </source>
</evidence>
<sequence>MKPYAESCDQNRDVIFEVIREHFAAAEQLLEIGSGTGQHAIYFAERLPHLSWQTSDRLENHAGILACADRHG</sequence>
<dbReference type="Proteomes" id="UP000191110">
    <property type="component" value="Unassembled WGS sequence"/>
</dbReference>
<protein>
    <recommendedName>
        <fullName evidence="3">Methylase</fullName>
    </recommendedName>
</protein>
<gene>
    <name evidence="1" type="ORF">BOW53_11740</name>
</gene>
<evidence type="ECO:0000313" key="1">
    <source>
        <dbReference type="EMBL" id="OOZ39372.1"/>
    </source>
</evidence>
<dbReference type="OrthoDB" id="5563826at2"/>
<keyword evidence="2" id="KW-1185">Reference proteome</keyword>
<dbReference type="PANTHER" id="PTHR20974">
    <property type="entry name" value="UPF0585 PROTEIN CG18661"/>
    <property type="match status" value="1"/>
</dbReference>
<dbReference type="AlphaFoldDB" id="A0A1T2L2R9"/>
<organism evidence="1 2">
    <name type="scientific">Solemya pervernicosa gill symbiont</name>
    <dbReference type="NCBI Taxonomy" id="642797"/>
    <lineage>
        <taxon>Bacteria</taxon>
        <taxon>Pseudomonadati</taxon>
        <taxon>Pseudomonadota</taxon>
        <taxon>Gammaproteobacteria</taxon>
        <taxon>sulfur-oxidizing symbionts</taxon>
    </lineage>
</organism>
<evidence type="ECO:0000313" key="2">
    <source>
        <dbReference type="Proteomes" id="UP000191110"/>
    </source>
</evidence>
<comment type="caution">
    <text evidence="1">The sequence shown here is derived from an EMBL/GenBank/DDBJ whole genome shotgun (WGS) entry which is preliminary data.</text>
</comment>
<accession>A0A1T2L2R9</accession>
<dbReference type="InterPro" id="IPR029063">
    <property type="entry name" value="SAM-dependent_MTases_sf"/>
</dbReference>
<dbReference type="Pfam" id="PF06080">
    <property type="entry name" value="DUF938"/>
    <property type="match status" value="1"/>
</dbReference>
<name>A0A1T2L2R9_9GAMM</name>
<dbReference type="EMBL" id="MPRL01000053">
    <property type="protein sequence ID" value="OOZ39372.1"/>
    <property type="molecule type" value="Genomic_DNA"/>
</dbReference>
<dbReference type="Gene3D" id="3.40.50.150">
    <property type="entry name" value="Vaccinia Virus protein VP39"/>
    <property type="match status" value="1"/>
</dbReference>